<protein>
    <recommendedName>
        <fullName evidence="4">PLAC8-domain-containing protein</fullName>
    </recommendedName>
</protein>
<evidence type="ECO:0000256" key="1">
    <source>
        <dbReference type="SAM" id="MobiDB-lite"/>
    </source>
</evidence>
<accession>A0AAD5VNT8</accession>
<dbReference type="PANTHER" id="PTHR15907">
    <property type="entry name" value="DUF614 FAMILY PROTEIN-RELATED"/>
    <property type="match status" value="1"/>
</dbReference>
<reference evidence="2" key="1">
    <citation type="submission" date="2022-07" db="EMBL/GenBank/DDBJ databases">
        <title>Genome Sequence of Leucocoprinus birnbaumii.</title>
        <authorList>
            <person name="Buettner E."/>
        </authorList>
    </citation>
    <scope>NUCLEOTIDE SEQUENCE</scope>
    <source>
        <strain evidence="2">VT141</strain>
    </source>
</reference>
<dbReference type="Pfam" id="PF04749">
    <property type="entry name" value="PLAC8"/>
    <property type="match status" value="1"/>
</dbReference>
<feature type="region of interest" description="Disordered" evidence="1">
    <location>
        <begin position="1"/>
        <end position="25"/>
    </location>
</feature>
<evidence type="ECO:0000313" key="2">
    <source>
        <dbReference type="EMBL" id="KAJ3565399.1"/>
    </source>
</evidence>
<dbReference type="Proteomes" id="UP001213000">
    <property type="component" value="Unassembled WGS sequence"/>
</dbReference>
<evidence type="ECO:0008006" key="4">
    <source>
        <dbReference type="Google" id="ProtNLM"/>
    </source>
</evidence>
<dbReference type="NCBIfam" id="TIGR01571">
    <property type="entry name" value="A_thal_Cys_rich"/>
    <property type="match status" value="1"/>
</dbReference>
<keyword evidence="3" id="KW-1185">Reference proteome</keyword>
<comment type="caution">
    <text evidence="2">The sequence shown here is derived from an EMBL/GenBank/DDBJ whole genome shotgun (WGS) entry which is preliminary data.</text>
</comment>
<evidence type="ECO:0000313" key="3">
    <source>
        <dbReference type="Proteomes" id="UP001213000"/>
    </source>
</evidence>
<dbReference type="EMBL" id="JANIEX010000574">
    <property type="protein sequence ID" value="KAJ3565399.1"/>
    <property type="molecule type" value="Genomic_DNA"/>
</dbReference>
<proteinExistence type="predicted"/>
<gene>
    <name evidence="2" type="ORF">NP233_g7661</name>
</gene>
<organism evidence="2 3">
    <name type="scientific">Leucocoprinus birnbaumii</name>
    <dbReference type="NCBI Taxonomy" id="56174"/>
    <lineage>
        <taxon>Eukaryota</taxon>
        <taxon>Fungi</taxon>
        <taxon>Dikarya</taxon>
        <taxon>Basidiomycota</taxon>
        <taxon>Agaricomycotina</taxon>
        <taxon>Agaricomycetes</taxon>
        <taxon>Agaricomycetidae</taxon>
        <taxon>Agaricales</taxon>
        <taxon>Agaricineae</taxon>
        <taxon>Agaricaceae</taxon>
        <taxon>Leucocoprinus</taxon>
    </lineage>
</organism>
<dbReference type="AlphaFoldDB" id="A0AAD5VNT8"/>
<sequence length="141" mass="15433">MAYQDKPYAQQPQATPGMMIGGGGNRNAKNLPMDADGRDWSNGLCDCCDAPGTCLLAWCCPCIVYSKNKHRYEHLNSKGSPDPDHGGGWILQFMQRGNVRSRYNIKGGGCGDCCTAFWCSPCELTQESAELELEEKSFGGR</sequence>
<name>A0AAD5VNT8_9AGAR</name>
<dbReference type="InterPro" id="IPR006461">
    <property type="entry name" value="PLAC_motif_containing"/>
</dbReference>